<organism evidence="3 4">
    <name type="scientific">Cryomorpha ignava</name>
    <dbReference type="NCBI Taxonomy" id="101383"/>
    <lineage>
        <taxon>Bacteria</taxon>
        <taxon>Pseudomonadati</taxon>
        <taxon>Bacteroidota</taxon>
        <taxon>Flavobacteriia</taxon>
        <taxon>Flavobacteriales</taxon>
        <taxon>Cryomorphaceae</taxon>
        <taxon>Cryomorpha</taxon>
    </lineage>
</organism>
<evidence type="ECO:0000313" key="4">
    <source>
        <dbReference type="Proteomes" id="UP000486602"/>
    </source>
</evidence>
<proteinExistence type="predicted"/>
<dbReference type="RefSeq" id="WP_163285212.1">
    <property type="nucleotide sequence ID" value="NZ_JAAGVY010000016.1"/>
</dbReference>
<keyword evidence="1" id="KW-0812">Transmembrane</keyword>
<dbReference type="SUPFAM" id="SSF81324">
    <property type="entry name" value="Voltage-gated potassium channels"/>
    <property type="match status" value="1"/>
</dbReference>
<feature type="transmembrane region" description="Helical" evidence="1">
    <location>
        <begin position="56"/>
        <end position="82"/>
    </location>
</feature>
<feature type="domain" description="Potassium channel" evidence="2">
    <location>
        <begin position="99"/>
        <end position="152"/>
    </location>
</feature>
<protein>
    <submittedName>
        <fullName evidence="3">Two pore domain potassium channel family protein</fullName>
    </submittedName>
</protein>
<dbReference type="AlphaFoldDB" id="A0A7K3WQI0"/>
<keyword evidence="3" id="KW-0407">Ion channel</keyword>
<comment type="caution">
    <text evidence="3">The sequence shown here is derived from an EMBL/GenBank/DDBJ whole genome shotgun (WGS) entry which is preliminary data.</text>
</comment>
<dbReference type="InterPro" id="IPR013099">
    <property type="entry name" value="K_chnl_dom"/>
</dbReference>
<dbReference type="Proteomes" id="UP000486602">
    <property type="component" value="Unassembled WGS sequence"/>
</dbReference>
<keyword evidence="1" id="KW-0472">Membrane</keyword>
<dbReference type="GO" id="GO:0034220">
    <property type="term" value="P:monoatomic ion transmembrane transport"/>
    <property type="evidence" value="ECO:0007669"/>
    <property type="project" value="UniProtKB-KW"/>
</dbReference>
<keyword evidence="1" id="KW-1133">Transmembrane helix</keyword>
<name>A0A7K3WQI0_9FLAO</name>
<evidence type="ECO:0000259" key="2">
    <source>
        <dbReference type="Pfam" id="PF07885"/>
    </source>
</evidence>
<feature type="transmembrane region" description="Helical" evidence="1">
    <location>
        <begin position="6"/>
        <end position="36"/>
    </location>
</feature>
<reference evidence="3 4" key="1">
    <citation type="submission" date="2020-02" db="EMBL/GenBank/DDBJ databases">
        <title>Out from the shadows clarifying the taxonomy of the family Cryomorphaceae and related taxa by utilizing the GTDB taxonomic framework.</title>
        <authorList>
            <person name="Bowman J.P."/>
        </authorList>
    </citation>
    <scope>NUCLEOTIDE SEQUENCE [LARGE SCALE GENOMIC DNA]</scope>
    <source>
        <strain evidence="3 4">QSSC 1-22</strain>
    </source>
</reference>
<sequence>MEIYLYIAICLLIIVAYDFFFTVISINGAGLITSMISKGIARCFLWMNTKAVNRTILRFSGVAIILALICWWLGALWIGFFLSLLSDHTAVMDASSATAAPTIDKFYFSGYMLSTLGNGDFVPGSSGWKVMTAIFSFSGFIFITTGMTYLISVSSAVLHKRSLALFIANLLYVKDEGDKVQAVIRNGDQLRNMINKHNQNHLAYPIVHYFYSTDETTSLAPNLARIDQLLVDALKNNVDSNTLHPLYHSMNSYLHTVNGTFVKTVGTLSENENDKLADKDIRKALFKDILKSDGWDSDILKTTSG</sequence>
<keyword evidence="4" id="KW-1185">Reference proteome</keyword>
<keyword evidence="3" id="KW-0406">Ion transport</keyword>
<gene>
    <name evidence="3" type="ORF">G3O08_09915</name>
</gene>
<dbReference type="EMBL" id="JAAGVY010000016">
    <property type="protein sequence ID" value="NEN23816.1"/>
    <property type="molecule type" value="Genomic_DNA"/>
</dbReference>
<accession>A0A7K3WQI0</accession>
<feature type="transmembrane region" description="Helical" evidence="1">
    <location>
        <begin position="130"/>
        <end position="151"/>
    </location>
</feature>
<dbReference type="Gene3D" id="1.10.287.70">
    <property type="match status" value="1"/>
</dbReference>
<keyword evidence="3" id="KW-0813">Transport</keyword>
<dbReference type="Pfam" id="PF07885">
    <property type="entry name" value="Ion_trans_2"/>
    <property type="match status" value="1"/>
</dbReference>
<evidence type="ECO:0000256" key="1">
    <source>
        <dbReference type="SAM" id="Phobius"/>
    </source>
</evidence>
<evidence type="ECO:0000313" key="3">
    <source>
        <dbReference type="EMBL" id="NEN23816.1"/>
    </source>
</evidence>